<reference evidence="1" key="1">
    <citation type="journal article" date="2014" name="Front. Microbiol.">
        <title>High frequency of phylogenetically diverse reductive dehalogenase-homologous genes in deep subseafloor sedimentary metagenomes.</title>
        <authorList>
            <person name="Kawai M."/>
            <person name="Futagami T."/>
            <person name="Toyoda A."/>
            <person name="Takaki Y."/>
            <person name="Nishi S."/>
            <person name="Hori S."/>
            <person name="Arai W."/>
            <person name="Tsubouchi T."/>
            <person name="Morono Y."/>
            <person name="Uchiyama I."/>
            <person name="Ito T."/>
            <person name="Fujiyama A."/>
            <person name="Inagaki F."/>
            <person name="Takami H."/>
        </authorList>
    </citation>
    <scope>NUCLEOTIDE SEQUENCE</scope>
    <source>
        <strain evidence="1">Expedition CK06-06</strain>
    </source>
</reference>
<accession>X1PS19</accession>
<feature type="non-terminal residue" evidence="1">
    <location>
        <position position="1"/>
    </location>
</feature>
<protein>
    <submittedName>
        <fullName evidence="1">Uncharacterized protein</fullName>
    </submittedName>
</protein>
<organism evidence="1">
    <name type="scientific">marine sediment metagenome</name>
    <dbReference type="NCBI Taxonomy" id="412755"/>
    <lineage>
        <taxon>unclassified sequences</taxon>
        <taxon>metagenomes</taxon>
        <taxon>ecological metagenomes</taxon>
    </lineage>
</organism>
<dbReference type="EMBL" id="BARV01031046">
    <property type="protein sequence ID" value="GAI33669.1"/>
    <property type="molecule type" value="Genomic_DNA"/>
</dbReference>
<proteinExistence type="predicted"/>
<evidence type="ECO:0000313" key="1">
    <source>
        <dbReference type="EMBL" id="GAI33669.1"/>
    </source>
</evidence>
<dbReference type="AlphaFoldDB" id="X1PS19"/>
<comment type="caution">
    <text evidence="1">The sequence shown here is derived from an EMBL/GenBank/DDBJ whole genome shotgun (WGS) entry which is preliminary data.</text>
</comment>
<name>X1PS19_9ZZZZ</name>
<gene>
    <name evidence="1" type="ORF">S06H3_49188</name>
</gene>
<sequence length="31" mass="3775">PRNKHFVPVTLYPVYAFPHLFELNAVEERYQ</sequence>